<dbReference type="InterPro" id="IPR027267">
    <property type="entry name" value="AH/BAR_dom_sf"/>
</dbReference>
<accession>A0A3Q0HG81</accession>
<evidence type="ECO:0000313" key="8">
    <source>
        <dbReference type="RefSeq" id="XP_025069508.1"/>
    </source>
</evidence>
<evidence type="ECO:0000256" key="3">
    <source>
        <dbReference type="SAM" id="Coils"/>
    </source>
</evidence>
<reference evidence="8" key="1">
    <citation type="submission" date="2025-08" db="UniProtKB">
        <authorList>
            <consortium name="RefSeq"/>
        </authorList>
    </citation>
    <scope>IDENTIFICATION</scope>
</reference>
<proteinExistence type="predicted"/>
<dbReference type="PROSITE" id="PS51741">
    <property type="entry name" value="F_BAR"/>
    <property type="match status" value="1"/>
</dbReference>
<dbReference type="STRING" id="38654.A0A3Q0HG81"/>
<evidence type="ECO:0000256" key="1">
    <source>
        <dbReference type="ARBA" id="ARBA00023054"/>
    </source>
</evidence>
<evidence type="ECO:0000256" key="2">
    <source>
        <dbReference type="PROSITE-ProRule" id="PRU01077"/>
    </source>
</evidence>
<evidence type="ECO:0000259" key="5">
    <source>
        <dbReference type="PROSITE" id="PS50238"/>
    </source>
</evidence>
<dbReference type="InterPro" id="IPR051627">
    <property type="entry name" value="SLIT-ROBO_RhoGAP"/>
</dbReference>
<protein>
    <submittedName>
        <fullName evidence="8">Rho GTPase-activating protein 4 isoform X1</fullName>
    </submittedName>
</protein>
<dbReference type="RefSeq" id="XP_025069508.1">
    <property type="nucleotide sequence ID" value="XM_025213723.1"/>
</dbReference>
<feature type="coiled-coil region" evidence="3">
    <location>
        <begin position="349"/>
        <end position="376"/>
    </location>
</feature>
<dbReference type="PROSITE" id="PS50238">
    <property type="entry name" value="RHOGAP"/>
    <property type="match status" value="1"/>
</dbReference>
<feature type="region of interest" description="Disordered" evidence="4">
    <location>
        <begin position="763"/>
        <end position="834"/>
    </location>
</feature>
<name>A0A3Q0HG81_ALLSI</name>
<dbReference type="InterPro" id="IPR000198">
    <property type="entry name" value="RhoGAP_dom"/>
</dbReference>
<dbReference type="GO" id="GO:0007165">
    <property type="term" value="P:signal transduction"/>
    <property type="evidence" value="ECO:0007669"/>
    <property type="project" value="InterPro"/>
</dbReference>
<dbReference type="GeneID" id="102373338"/>
<dbReference type="SMART" id="SM00324">
    <property type="entry name" value="RhoGAP"/>
    <property type="match status" value="1"/>
</dbReference>
<dbReference type="SUPFAM" id="SSF103657">
    <property type="entry name" value="BAR/IMD domain-like"/>
    <property type="match status" value="1"/>
</dbReference>
<dbReference type="InParanoid" id="A0A3Q0HG81"/>
<dbReference type="Pfam" id="PF00620">
    <property type="entry name" value="RhoGAP"/>
    <property type="match status" value="1"/>
</dbReference>
<feature type="domain" description="F-BAR" evidence="6">
    <location>
        <begin position="14"/>
        <end position="311"/>
    </location>
</feature>
<feature type="compositionally biased region" description="Basic and acidic residues" evidence="4">
    <location>
        <begin position="822"/>
        <end position="833"/>
    </location>
</feature>
<evidence type="ECO:0000313" key="7">
    <source>
        <dbReference type="Proteomes" id="UP000189705"/>
    </source>
</evidence>
<feature type="domain" description="Rho-GAP" evidence="5">
    <location>
        <begin position="487"/>
        <end position="675"/>
    </location>
</feature>
<dbReference type="InterPro" id="IPR001060">
    <property type="entry name" value="FCH_dom"/>
</dbReference>
<dbReference type="Proteomes" id="UP000189705">
    <property type="component" value="Unplaced"/>
</dbReference>
<keyword evidence="7" id="KW-1185">Reference proteome</keyword>
<feature type="compositionally biased region" description="Basic and acidic residues" evidence="4">
    <location>
        <begin position="173"/>
        <end position="185"/>
    </location>
</feature>
<dbReference type="Gene3D" id="1.20.1270.60">
    <property type="entry name" value="Arfaptin homology (AH) domain/BAR domain"/>
    <property type="match status" value="1"/>
</dbReference>
<feature type="region of interest" description="Disordered" evidence="4">
    <location>
        <begin position="173"/>
        <end position="218"/>
    </location>
</feature>
<dbReference type="AlphaFoldDB" id="A0A3Q0HG81"/>
<evidence type="ECO:0000256" key="4">
    <source>
        <dbReference type="SAM" id="MobiDB-lite"/>
    </source>
</evidence>
<dbReference type="SMART" id="SM00055">
    <property type="entry name" value="FCH"/>
    <property type="match status" value="1"/>
</dbReference>
<sequence length="881" mass="95796">MSTHGKLRKAEYDAQVKELRSQLGEQLRGLETQAEAKQQLLQDLGDFLRRKGELELEYGRGLERAAERLGARLREHPAMRRGDQDLPSGLQCCQAVLLQARQAGREHGALGEACVGPLNLALAQLSDDVGRLTKKAKELQQRSQEDLLAAVAEVQPALRTYQGYQAEALSAEAKLREAERQEEKRRGRPNPSSAPPGPPAGVGAKTPRRGSMTKGERLVEKRLVRAQEAQLKAAKARNDYLLLLGAANARLRVHFLHDLDHLLDCCDLGFHTGLARTLQRYMGAERRARGGPLGRLEGLDGAVRGLDPSGDKAKVMEANPSAYCLPPSFEYQPHEGDEVAEVVAEGSLRAELSQRLQQLQTRLSALDLEKEELSKTLQATLGSLAELMGTEEHDGLELGIQESQDLTPTRTPPGKRRAQLQETESFYLAKLSDFLQDRSIQAKLESKRDQLQAALKRAASAEKLGRTPQHLRCPRPLSQCPGQGFPSDLETFVQSTGEPIPLVVKSCIRYINLHGLQHEGIFRVPGSQVEVSELRNAFERGEDPLADPVTPISLDSVAGALKLFFRGLQPPLLPPELYNDLIATDQLPTGPYRLAQLHAVLSKLSAPTLVLLRYLFAFLNHLSQYSDENLMDAHNLAVCFGPALGGLPPGTDPVGAQPRFDAAVAALVLQPDAAFPAPPALSGPVYEKCMALHVDDGDCDSQQLEGVAEEGDAPPGTSPSALPISCDDLPMAPGPQRWWGRPEVNGARSLIPHTFPVLPECASPVDGEFKNPPTETTLEPSSRLRVDSSGTQGRGTSPGRRRITHFTELGHMPLSGGGRGGLHADRAEPKSTGDRQGLVQTFTEVDKAVSRHMTSVFQELRGRAALKPLGAPNSPPAFPKE</sequence>
<dbReference type="InterPro" id="IPR031160">
    <property type="entry name" value="F_BAR_dom"/>
</dbReference>
<dbReference type="CTD" id="393"/>
<dbReference type="PANTHER" id="PTHR14166">
    <property type="entry name" value="SLIT-ROBO RHO GTPASE ACTIVATING PROTEIN"/>
    <property type="match status" value="1"/>
</dbReference>
<organism evidence="7 8">
    <name type="scientific">Alligator sinensis</name>
    <name type="common">Chinese alligator</name>
    <dbReference type="NCBI Taxonomy" id="38654"/>
    <lineage>
        <taxon>Eukaryota</taxon>
        <taxon>Metazoa</taxon>
        <taxon>Chordata</taxon>
        <taxon>Craniata</taxon>
        <taxon>Vertebrata</taxon>
        <taxon>Euteleostomi</taxon>
        <taxon>Archelosauria</taxon>
        <taxon>Archosauria</taxon>
        <taxon>Crocodylia</taxon>
        <taxon>Alligatoridae</taxon>
        <taxon>Alligatorinae</taxon>
        <taxon>Alligator</taxon>
    </lineage>
</organism>
<keyword evidence="1 2" id="KW-0175">Coiled coil</keyword>
<dbReference type="SUPFAM" id="SSF48350">
    <property type="entry name" value="GTPase activation domain, GAP"/>
    <property type="match status" value="1"/>
</dbReference>
<gene>
    <name evidence="8" type="primary">ARHGAP4</name>
</gene>
<dbReference type="InterPro" id="IPR008936">
    <property type="entry name" value="Rho_GTPase_activation_prot"/>
</dbReference>
<dbReference type="Gene3D" id="1.10.555.10">
    <property type="entry name" value="Rho GTPase activation protein"/>
    <property type="match status" value="1"/>
</dbReference>
<evidence type="ECO:0000259" key="6">
    <source>
        <dbReference type="PROSITE" id="PS51741"/>
    </source>
</evidence>